<dbReference type="InterPro" id="IPR000772">
    <property type="entry name" value="Ricin_B_lectin"/>
</dbReference>
<dbReference type="AlphaFoldDB" id="F6KMV4"/>
<dbReference type="SMART" id="SM00458">
    <property type="entry name" value="RICIN"/>
    <property type="match status" value="1"/>
</dbReference>
<evidence type="ECO:0000313" key="2">
    <source>
        <dbReference type="EMBL" id="AEE98237.1"/>
    </source>
</evidence>
<dbReference type="GO" id="GO:0030246">
    <property type="term" value="F:carbohydrate binding"/>
    <property type="evidence" value="ECO:0007669"/>
    <property type="project" value="UniProtKB-KW"/>
</dbReference>
<dbReference type="Pfam" id="PF14200">
    <property type="entry name" value="RicinB_lectin_2"/>
    <property type="match status" value="1"/>
</dbReference>
<accession>F6KMV4</accession>
<sequence>MSTQVSSGQTYKITNVKAGTVIDLSGEDNKSIIGYPYHSGKNQQWTFNWTGKAWTLRSASSGSYLGIEGTPAGGTRLVAVNDPFEWHIWRDEANENAFRIFVPFTNYNLDLSGYGDTTPGTPVQLWWTWEGLHQTWTIDRP</sequence>
<feature type="domain" description="Ricin B lectin" evidence="1">
    <location>
        <begin position="8"/>
        <end position="139"/>
    </location>
</feature>
<protein>
    <submittedName>
        <fullName evidence="2">Ricin B-like lectin</fullName>
    </submittedName>
</protein>
<name>F6KMV4_MACPC</name>
<reference evidence="2" key="1">
    <citation type="journal article" date="2014" name="FEBS J.">
        <title>A novel ?-trefoil lectin from the parasol mushroom (Macrolepiota procera) is nematotoxic.</title>
        <authorList>
            <person name="Zurga S."/>
            <person name="Pohleven J."/>
            <person name="Renko M."/>
            <person name="Bleuler-Martinez S."/>
            <person name="Sosnowski P."/>
            <person name="Turk D."/>
            <person name="Kunzler M."/>
            <person name="Kos J."/>
            <person name="Sabotic J."/>
        </authorList>
    </citation>
    <scope>NUCLEOTIDE SEQUENCE</scope>
    <source>
        <tissue evidence="2">Fruiting body</tissue>
    </source>
</reference>
<dbReference type="InterPro" id="IPR035992">
    <property type="entry name" value="Ricin_B-like_lectins"/>
</dbReference>
<dbReference type="Gene3D" id="2.80.10.50">
    <property type="match status" value="1"/>
</dbReference>
<dbReference type="EMBL" id="HQ449738">
    <property type="protein sequence ID" value="AEE98237.1"/>
    <property type="molecule type" value="Genomic_DNA"/>
</dbReference>
<organism evidence="2">
    <name type="scientific">Macrolepiota procera</name>
    <name type="common">Parasol mushroom</name>
    <dbReference type="NCBI Taxonomy" id="56183"/>
    <lineage>
        <taxon>Eukaryota</taxon>
        <taxon>Fungi</taxon>
        <taxon>Dikarya</taxon>
        <taxon>Basidiomycota</taxon>
        <taxon>Agaricomycotina</taxon>
        <taxon>Agaricomycetes</taxon>
        <taxon>Agaricomycetidae</taxon>
        <taxon>Agaricales</taxon>
        <taxon>Agaricineae</taxon>
        <taxon>Agaricaceae</taxon>
        <taxon>Macrolepiota</taxon>
    </lineage>
</organism>
<evidence type="ECO:0000259" key="1">
    <source>
        <dbReference type="SMART" id="SM00458"/>
    </source>
</evidence>
<dbReference type="PROSITE" id="PS50231">
    <property type="entry name" value="RICIN_B_LECTIN"/>
    <property type="match status" value="1"/>
</dbReference>
<dbReference type="SUPFAM" id="SSF50370">
    <property type="entry name" value="Ricin B-like lectins"/>
    <property type="match status" value="1"/>
</dbReference>
<keyword evidence="2" id="KW-0430">Lectin</keyword>
<dbReference type="CDD" id="cd23422">
    <property type="entry name" value="beta-trefoil_Ricin_MPL_CNL"/>
    <property type="match status" value="1"/>
</dbReference>
<proteinExistence type="predicted"/>